<keyword evidence="15" id="KW-1185">Reference proteome</keyword>
<comment type="similarity">
    <text evidence="5 12">Belongs to the protoporphyrinogen/coproporphyrinogen oxidase family. Coproporphyrinogen III oxidase subfamily.</text>
</comment>
<organism evidence="14 15">
    <name type="scientific">Dactylosporangium salmoneum</name>
    <dbReference type="NCBI Taxonomy" id="53361"/>
    <lineage>
        <taxon>Bacteria</taxon>
        <taxon>Bacillati</taxon>
        <taxon>Actinomycetota</taxon>
        <taxon>Actinomycetes</taxon>
        <taxon>Micromonosporales</taxon>
        <taxon>Micromonosporaceae</taxon>
        <taxon>Dactylosporangium</taxon>
    </lineage>
</organism>
<keyword evidence="11 12" id="KW-0350">Heme biosynthesis</keyword>
<dbReference type="EMBL" id="BAAARV010000088">
    <property type="protein sequence ID" value="GAA2381876.1"/>
    <property type="molecule type" value="Genomic_DNA"/>
</dbReference>
<dbReference type="PANTHER" id="PTHR42923:SF3">
    <property type="entry name" value="PROTOPORPHYRINOGEN OXIDASE"/>
    <property type="match status" value="1"/>
</dbReference>
<keyword evidence="10 12" id="KW-0560">Oxidoreductase</keyword>
<evidence type="ECO:0000256" key="8">
    <source>
        <dbReference type="ARBA" id="ARBA00022630"/>
    </source>
</evidence>
<dbReference type="RefSeq" id="WP_344618795.1">
    <property type="nucleotide sequence ID" value="NZ_BAAARV010000088.1"/>
</dbReference>
<gene>
    <name evidence="14" type="primary">hemG</name>
    <name evidence="14" type="ORF">GCM10010170_089940</name>
</gene>
<dbReference type="Pfam" id="PF01593">
    <property type="entry name" value="Amino_oxidase"/>
    <property type="match status" value="1"/>
</dbReference>
<reference evidence="14 15" key="1">
    <citation type="journal article" date="2019" name="Int. J. Syst. Evol. Microbiol.">
        <title>The Global Catalogue of Microorganisms (GCM) 10K type strain sequencing project: providing services to taxonomists for standard genome sequencing and annotation.</title>
        <authorList>
            <consortium name="The Broad Institute Genomics Platform"/>
            <consortium name="The Broad Institute Genome Sequencing Center for Infectious Disease"/>
            <person name="Wu L."/>
            <person name="Ma J."/>
        </authorList>
    </citation>
    <scope>NUCLEOTIDE SEQUENCE [LARGE SCALE GENOMIC DNA]</scope>
    <source>
        <strain evidence="14 15">JCM 3272</strain>
    </source>
</reference>
<dbReference type="SUPFAM" id="SSF51905">
    <property type="entry name" value="FAD/NAD(P)-binding domain"/>
    <property type="match status" value="1"/>
</dbReference>
<evidence type="ECO:0000256" key="2">
    <source>
        <dbReference type="ARBA" id="ARBA00001974"/>
    </source>
</evidence>
<evidence type="ECO:0000256" key="11">
    <source>
        <dbReference type="ARBA" id="ARBA00023133"/>
    </source>
</evidence>
<feature type="domain" description="Amine oxidase" evidence="13">
    <location>
        <begin position="11"/>
        <end position="444"/>
    </location>
</feature>
<comment type="catalytic activity">
    <reaction evidence="1">
        <text>coproporphyrinogen III + 3 O2 = coproporphyrin III + 3 H2O2</text>
        <dbReference type="Rhea" id="RHEA:43436"/>
        <dbReference type="ChEBI" id="CHEBI:15379"/>
        <dbReference type="ChEBI" id="CHEBI:16240"/>
        <dbReference type="ChEBI" id="CHEBI:57309"/>
        <dbReference type="ChEBI" id="CHEBI:131725"/>
        <dbReference type="EC" id="1.3.3.15"/>
    </reaction>
    <physiologicalReaction direction="left-to-right" evidence="1">
        <dbReference type="Rhea" id="RHEA:43437"/>
    </physiologicalReaction>
</comment>
<dbReference type="InterPro" id="IPR050464">
    <property type="entry name" value="Zeta_carotene_desat/Oxidored"/>
</dbReference>
<dbReference type="Gene3D" id="3.50.50.60">
    <property type="entry name" value="FAD/NAD(P)-binding domain"/>
    <property type="match status" value="1"/>
</dbReference>
<evidence type="ECO:0000313" key="14">
    <source>
        <dbReference type="EMBL" id="GAA2381876.1"/>
    </source>
</evidence>
<keyword evidence="8 12" id="KW-0285">Flavoprotein</keyword>
<dbReference type="InterPro" id="IPR036188">
    <property type="entry name" value="FAD/NAD-bd_sf"/>
</dbReference>
<dbReference type="Gene3D" id="3.90.660.20">
    <property type="entry name" value="Protoporphyrinogen oxidase, mitochondrial, domain 2"/>
    <property type="match status" value="1"/>
</dbReference>
<evidence type="ECO:0000256" key="5">
    <source>
        <dbReference type="ARBA" id="ARBA00008310"/>
    </source>
</evidence>
<sequence length="452" mass="46002">MTRVVVVGGGIAGLAAAHRLHTLRPGLDVVVLDQRDRPGGKLATGELAGGPVERGAESFLMGDPAGGPSAAVRLAEEVGLGPAIVHPTPARAAVALDGGLRDLPAGTMMGIPLKATDSAADDPAPAPLLSPGGDVTVGGLVRARRGDAVVDHYVEPLLGGVYAGRADHLSLRMALPALAAAAERTHTLTDALAEAVGASRRTPGAPVFGTIQGGMGRLVGAVAATLPGVRSGVTVRALHRHGAGWRLTLGSTRDAETLDADGVVLAVPAAPAARLLAAVEGARAVPLEYASVALVALALPDTALPELSGFLVPATEGYSVKAVTFFDRKWAHLRRPGVTVLRASIGRHGDEARLQHTDDDLVQTVRAEVAKLLGMGALPAEIDRAVFRWGGALPQYEPGHRDRVATLRAGLAEHPAIAVAGAAYDGVGIPACIASGRAAAETVLAGLEQWTP</sequence>
<comment type="subcellular location">
    <subcellularLocation>
        <location evidence="12">Cytoplasm</location>
    </subcellularLocation>
</comment>
<evidence type="ECO:0000256" key="12">
    <source>
        <dbReference type="RuleBase" id="RU364052"/>
    </source>
</evidence>
<comment type="caution">
    <text evidence="14">The sequence shown here is derived from an EMBL/GenBank/DDBJ whole genome shotgun (WGS) entry which is preliminary data.</text>
</comment>
<comment type="pathway">
    <text evidence="4 12">Porphyrin-containing compound metabolism; protoheme biosynthesis.</text>
</comment>
<dbReference type="NCBIfam" id="TIGR00562">
    <property type="entry name" value="proto_IX_ox"/>
    <property type="match status" value="1"/>
</dbReference>
<dbReference type="PANTHER" id="PTHR42923">
    <property type="entry name" value="PROTOPORPHYRINOGEN OXIDASE"/>
    <property type="match status" value="1"/>
</dbReference>
<evidence type="ECO:0000256" key="4">
    <source>
        <dbReference type="ARBA" id="ARBA00004744"/>
    </source>
</evidence>
<proteinExistence type="inferred from homology"/>
<dbReference type="EC" id="1.3.3.15" evidence="6 12"/>
<accession>A0ABN3HJC8</accession>
<dbReference type="InterPro" id="IPR002937">
    <property type="entry name" value="Amino_oxidase"/>
</dbReference>
<evidence type="ECO:0000256" key="3">
    <source>
        <dbReference type="ARBA" id="ARBA00002185"/>
    </source>
</evidence>
<dbReference type="Proteomes" id="UP001501444">
    <property type="component" value="Unassembled WGS sequence"/>
</dbReference>
<name>A0ABN3HJC8_9ACTN</name>
<keyword evidence="9 12" id="KW-0274">FAD</keyword>
<evidence type="ECO:0000256" key="9">
    <source>
        <dbReference type="ARBA" id="ARBA00022827"/>
    </source>
</evidence>
<evidence type="ECO:0000256" key="10">
    <source>
        <dbReference type="ARBA" id="ARBA00023002"/>
    </source>
</evidence>
<comment type="cofactor">
    <cofactor evidence="2 12">
        <name>FAD</name>
        <dbReference type="ChEBI" id="CHEBI:57692"/>
    </cofactor>
</comment>
<evidence type="ECO:0000259" key="13">
    <source>
        <dbReference type="Pfam" id="PF01593"/>
    </source>
</evidence>
<comment type="function">
    <text evidence="3 12">Involved in coproporphyrin-dependent heme b biosynthesis. Catalyzes the oxidation of coproporphyrinogen III to coproporphyrin III.</text>
</comment>
<evidence type="ECO:0000256" key="7">
    <source>
        <dbReference type="ARBA" id="ARBA00019046"/>
    </source>
</evidence>
<protein>
    <recommendedName>
        <fullName evidence="7 12">Coproporphyrinogen III oxidase</fullName>
        <ecNumber evidence="6 12">1.3.3.15</ecNumber>
    </recommendedName>
</protein>
<evidence type="ECO:0000256" key="1">
    <source>
        <dbReference type="ARBA" id="ARBA00001755"/>
    </source>
</evidence>
<dbReference type="Gene3D" id="1.10.3110.10">
    <property type="entry name" value="protoporphyrinogen ix oxidase, domain 3"/>
    <property type="match status" value="1"/>
</dbReference>
<evidence type="ECO:0000313" key="15">
    <source>
        <dbReference type="Proteomes" id="UP001501444"/>
    </source>
</evidence>
<dbReference type="SUPFAM" id="SSF54373">
    <property type="entry name" value="FAD-linked reductases, C-terminal domain"/>
    <property type="match status" value="1"/>
</dbReference>
<dbReference type="InterPro" id="IPR004572">
    <property type="entry name" value="Protoporphyrinogen_oxidase"/>
</dbReference>
<keyword evidence="12" id="KW-0963">Cytoplasm</keyword>
<evidence type="ECO:0000256" key="6">
    <source>
        <dbReference type="ARBA" id="ARBA00012402"/>
    </source>
</evidence>